<dbReference type="Pfam" id="PF00651">
    <property type="entry name" value="BTB"/>
    <property type="match status" value="1"/>
</dbReference>
<keyword evidence="3" id="KW-1185">Reference proteome</keyword>
<accession>A0AAD7ITS6</accession>
<proteinExistence type="predicted"/>
<evidence type="ECO:0000259" key="1">
    <source>
        <dbReference type="PROSITE" id="PS50097"/>
    </source>
</evidence>
<dbReference type="InterPro" id="IPR011333">
    <property type="entry name" value="SKP1/BTB/POZ_sf"/>
</dbReference>
<dbReference type="InterPro" id="IPR000210">
    <property type="entry name" value="BTB/POZ_dom"/>
</dbReference>
<protein>
    <recommendedName>
        <fullName evidence="1">BTB domain-containing protein</fullName>
    </recommendedName>
</protein>
<dbReference type="AlphaFoldDB" id="A0AAD7ITS6"/>
<dbReference type="PROSITE" id="PS50097">
    <property type="entry name" value="BTB"/>
    <property type="match status" value="1"/>
</dbReference>
<dbReference type="SUPFAM" id="SSF54695">
    <property type="entry name" value="POZ domain"/>
    <property type="match status" value="1"/>
</dbReference>
<evidence type="ECO:0000313" key="3">
    <source>
        <dbReference type="Proteomes" id="UP001215598"/>
    </source>
</evidence>
<comment type="caution">
    <text evidence="2">The sequence shown here is derived from an EMBL/GenBank/DDBJ whole genome shotgun (WGS) entry which is preliminary data.</text>
</comment>
<name>A0AAD7ITS6_9AGAR</name>
<organism evidence="2 3">
    <name type="scientific">Mycena metata</name>
    <dbReference type="NCBI Taxonomy" id="1033252"/>
    <lineage>
        <taxon>Eukaryota</taxon>
        <taxon>Fungi</taxon>
        <taxon>Dikarya</taxon>
        <taxon>Basidiomycota</taxon>
        <taxon>Agaricomycotina</taxon>
        <taxon>Agaricomycetes</taxon>
        <taxon>Agaricomycetidae</taxon>
        <taxon>Agaricales</taxon>
        <taxon>Marasmiineae</taxon>
        <taxon>Mycenaceae</taxon>
        <taxon>Mycena</taxon>
    </lineage>
</organism>
<feature type="domain" description="BTB" evidence="1">
    <location>
        <begin position="29"/>
        <end position="104"/>
    </location>
</feature>
<reference evidence="2" key="1">
    <citation type="submission" date="2023-03" db="EMBL/GenBank/DDBJ databases">
        <title>Massive genome expansion in bonnet fungi (Mycena s.s.) driven by repeated elements and novel gene families across ecological guilds.</title>
        <authorList>
            <consortium name="Lawrence Berkeley National Laboratory"/>
            <person name="Harder C.B."/>
            <person name="Miyauchi S."/>
            <person name="Viragh M."/>
            <person name="Kuo A."/>
            <person name="Thoen E."/>
            <person name="Andreopoulos B."/>
            <person name="Lu D."/>
            <person name="Skrede I."/>
            <person name="Drula E."/>
            <person name="Henrissat B."/>
            <person name="Morin E."/>
            <person name="Kohler A."/>
            <person name="Barry K."/>
            <person name="LaButti K."/>
            <person name="Morin E."/>
            <person name="Salamov A."/>
            <person name="Lipzen A."/>
            <person name="Mereny Z."/>
            <person name="Hegedus B."/>
            <person name="Baldrian P."/>
            <person name="Stursova M."/>
            <person name="Weitz H."/>
            <person name="Taylor A."/>
            <person name="Grigoriev I.V."/>
            <person name="Nagy L.G."/>
            <person name="Martin F."/>
            <person name="Kauserud H."/>
        </authorList>
    </citation>
    <scope>NUCLEOTIDE SEQUENCE</scope>
    <source>
        <strain evidence="2">CBHHK182m</strain>
    </source>
</reference>
<dbReference type="Proteomes" id="UP001215598">
    <property type="component" value="Unassembled WGS sequence"/>
</dbReference>
<sequence>MSVQVDSTSSPGVTTEGLSRAEGLWFEDCGFIIQAEMTLFRVSRDILAIQSPIFRDLFSLPAPKETDMMDGCPFVLLQDLAQDVDSVLRAIFYYDFFGPYPAPTTWTVLAGILRMAHKYEIEGLRKRAITHISSIHPTSLDQWDKLDDNPSAWFTEAQSELLQIVILAQSLSLDWILPTAFYRVCEYTWERQILSAQIAFDDKARLITACRVLESSAVTKVLSFLWPLDEREKCTTARYKARKDVEARRERSGESTANVPLDVWKEEDWDNLNVCAICLVNMKAAHQASRQALWDELPAMFGLQNWNELEEMRAKAME</sequence>
<dbReference type="Gene3D" id="3.30.710.10">
    <property type="entry name" value="Potassium Channel Kv1.1, Chain A"/>
    <property type="match status" value="1"/>
</dbReference>
<evidence type="ECO:0000313" key="2">
    <source>
        <dbReference type="EMBL" id="KAJ7749194.1"/>
    </source>
</evidence>
<dbReference type="EMBL" id="JARKIB010000070">
    <property type="protein sequence ID" value="KAJ7749194.1"/>
    <property type="molecule type" value="Genomic_DNA"/>
</dbReference>
<gene>
    <name evidence="2" type="ORF">B0H16DRAFT_1551933</name>
</gene>